<protein>
    <submittedName>
        <fullName evidence="7">Naringenin-chalcone synthase</fullName>
    </submittedName>
</protein>
<evidence type="ECO:0000313" key="7">
    <source>
        <dbReference type="EMBL" id="MBH0229525.1"/>
    </source>
</evidence>
<proteinExistence type="inferred from homology"/>
<dbReference type="InterPro" id="IPR011141">
    <property type="entry name" value="Polyketide_synthase_type-III"/>
</dbReference>
<sequence>MAFILSSGIHLAEHDYPQSQIKTFVEDVFPLKANEKKRLLPIFENTNIERRQLAMPLEWFAHEHGLEVKNDIYQKKAIEYTIAAVRSCLEESVFLKKEVRVNQIDHIIFVSSTGIATPTIDTYILNELKFEEGVKRTPLFGLGCAGGTSGVAKGYEYLKGHPKENVLVVCVELCSLTFQHNDTRVSNFVGTALFADGASAVLLAGEESELKSLSEKPLARVTHASSKTKYDSTDVMGWQVVDSGFEVIFKKSIPRLVRDFWSQHVREVLEKNSLEIKDIPFIVAHPGGRKVLETYQEIFDLREETLAYSTDILRKHGNMSSPTVHYVLNQAMKGHPEKGTKSFMTSLGPGFSSEICTLEWV</sequence>
<dbReference type="InterPro" id="IPR016039">
    <property type="entry name" value="Thiolase-like"/>
</dbReference>
<dbReference type="Pfam" id="PF00195">
    <property type="entry name" value="Chal_sti_synt_N"/>
    <property type="match status" value="1"/>
</dbReference>
<dbReference type="AlphaFoldDB" id="A0A931HU03"/>
<comment type="caution">
    <text evidence="7">The sequence shown here is derived from an EMBL/GenBank/DDBJ whole genome shotgun (WGS) entry which is preliminary data.</text>
</comment>
<reference evidence="7 8" key="1">
    <citation type="journal article" date="2005" name="Int. J. Syst. Evol. Microbiol.">
        <title>Halobacillus yeomjeoni sp. nov., isolated from a marine solar saltern in Korea.</title>
        <authorList>
            <person name="Yoon J.H."/>
            <person name="Kang S.J."/>
            <person name="Lee C.H."/>
            <person name="Oh H.W."/>
            <person name="Oh T.K."/>
        </authorList>
    </citation>
    <scope>NUCLEOTIDE SEQUENCE [LARGE SCALE GENOMIC DNA]</scope>
    <source>
        <strain evidence="7 8">KCTC 3957</strain>
    </source>
</reference>
<feature type="active site" description="Acyl-thioester intermediate" evidence="4">
    <location>
        <position position="144"/>
    </location>
</feature>
<keyword evidence="3" id="KW-0012">Acyltransferase</keyword>
<keyword evidence="8" id="KW-1185">Reference proteome</keyword>
<dbReference type="PIRSF" id="PIRSF000451">
    <property type="entry name" value="PKS_III"/>
    <property type="match status" value="1"/>
</dbReference>
<evidence type="ECO:0000256" key="4">
    <source>
        <dbReference type="PIRSR" id="PIRSR000451-1"/>
    </source>
</evidence>
<dbReference type="PANTHER" id="PTHR11877:SF99">
    <property type="entry name" value="1,3,6,8-TETRAHYDROXYNAPHTHALENE SYNTHASE"/>
    <property type="match status" value="1"/>
</dbReference>
<evidence type="ECO:0000256" key="2">
    <source>
        <dbReference type="ARBA" id="ARBA00022679"/>
    </source>
</evidence>
<dbReference type="PANTHER" id="PTHR11877">
    <property type="entry name" value="HYDROXYMETHYLGLUTARYL-COA SYNTHASE"/>
    <property type="match status" value="1"/>
</dbReference>
<feature type="domain" description="Chalcone/stilbene synthase C-terminal" evidence="6">
    <location>
        <begin position="232"/>
        <end position="341"/>
    </location>
</feature>
<evidence type="ECO:0000256" key="3">
    <source>
        <dbReference type="ARBA" id="ARBA00023315"/>
    </source>
</evidence>
<dbReference type="InterPro" id="IPR012328">
    <property type="entry name" value="Chalcone/stilbene_synt_C"/>
</dbReference>
<organism evidence="7 8">
    <name type="scientific">Halobacillus yeomjeoni</name>
    <dbReference type="NCBI Taxonomy" id="311194"/>
    <lineage>
        <taxon>Bacteria</taxon>
        <taxon>Bacillati</taxon>
        <taxon>Bacillota</taxon>
        <taxon>Bacilli</taxon>
        <taxon>Bacillales</taxon>
        <taxon>Bacillaceae</taxon>
        <taxon>Halobacillus</taxon>
    </lineage>
</organism>
<evidence type="ECO:0000256" key="1">
    <source>
        <dbReference type="ARBA" id="ARBA00005531"/>
    </source>
</evidence>
<feature type="domain" description="Chalcone/stilbene synthase N-terminal" evidence="5">
    <location>
        <begin position="41"/>
        <end position="204"/>
    </location>
</feature>
<evidence type="ECO:0000259" key="5">
    <source>
        <dbReference type="Pfam" id="PF00195"/>
    </source>
</evidence>
<dbReference type="GO" id="GO:0030639">
    <property type="term" value="P:polyketide biosynthetic process"/>
    <property type="evidence" value="ECO:0007669"/>
    <property type="project" value="TreeGrafter"/>
</dbReference>
<dbReference type="Gene3D" id="3.40.47.10">
    <property type="match status" value="2"/>
</dbReference>
<dbReference type="Proteomes" id="UP000614490">
    <property type="component" value="Unassembled WGS sequence"/>
</dbReference>
<accession>A0A931HU03</accession>
<name>A0A931HU03_9BACI</name>
<dbReference type="Pfam" id="PF02797">
    <property type="entry name" value="Chal_sti_synt_C"/>
    <property type="match status" value="1"/>
</dbReference>
<keyword evidence="2" id="KW-0808">Transferase</keyword>
<comment type="similarity">
    <text evidence="1">Belongs to the thiolase-like superfamily. Chalcone/stilbene synthases family.</text>
</comment>
<dbReference type="CDD" id="cd00831">
    <property type="entry name" value="CHS_like"/>
    <property type="match status" value="1"/>
</dbReference>
<dbReference type="EMBL" id="JADZSC010000001">
    <property type="protein sequence ID" value="MBH0229525.1"/>
    <property type="molecule type" value="Genomic_DNA"/>
</dbReference>
<dbReference type="GO" id="GO:0016747">
    <property type="term" value="F:acyltransferase activity, transferring groups other than amino-acyl groups"/>
    <property type="evidence" value="ECO:0007669"/>
    <property type="project" value="InterPro"/>
</dbReference>
<dbReference type="InterPro" id="IPR001099">
    <property type="entry name" value="Chalcone/stilbene_synt_N"/>
</dbReference>
<evidence type="ECO:0000313" key="8">
    <source>
        <dbReference type="Proteomes" id="UP000614490"/>
    </source>
</evidence>
<evidence type="ECO:0000259" key="6">
    <source>
        <dbReference type="Pfam" id="PF02797"/>
    </source>
</evidence>
<gene>
    <name evidence="7" type="ORF">H0267_04780</name>
</gene>
<dbReference type="RefSeq" id="WP_197316128.1">
    <property type="nucleotide sequence ID" value="NZ_JADZSC010000001.1"/>
</dbReference>
<dbReference type="SUPFAM" id="SSF53901">
    <property type="entry name" value="Thiolase-like"/>
    <property type="match status" value="2"/>
</dbReference>